<dbReference type="PANTHER" id="PTHR10000:SF8">
    <property type="entry name" value="HAD SUPERFAMILY HYDROLASE-LIKE, TYPE 3"/>
    <property type="match status" value="1"/>
</dbReference>
<dbReference type="EMBL" id="CP031092">
    <property type="protein sequence ID" value="AXF55913.1"/>
    <property type="molecule type" value="Genomic_DNA"/>
</dbReference>
<name>A0A345BY82_9BACI</name>
<accession>A0A345BY82</accession>
<organism evidence="1 2">
    <name type="scientific">Salicibibacter kimchii</name>
    <dbReference type="NCBI Taxonomy" id="2099786"/>
    <lineage>
        <taxon>Bacteria</taxon>
        <taxon>Bacillati</taxon>
        <taxon>Bacillota</taxon>
        <taxon>Bacilli</taxon>
        <taxon>Bacillales</taxon>
        <taxon>Bacillaceae</taxon>
        <taxon>Salicibibacter</taxon>
    </lineage>
</organism>
<proteinExistence type="predicted"/>
<dbReference type="InterPro" id="IPR006379">
    <property type="entry name" value="HAD-SF_hydro_IIB"/>
</dbReference>
<dbReference type="Pfam" id="PF08282">
    <property type="entry name" value="Hydrolase_3"/>
    <property type="match status" value="1"/>
</dbReference>
<dbReference type="OrthoDB" id="9790031at2"/>
<dbReference type="SFLD" id="SFLDG01140">
    <property type="entry name" value="C2.B:_Phosphomannomutase_and_P"/>
    <property type="match status" value="1"/>
</dbReference>
<dbReference type="NCBIfam" id="TIGR01484">
    <property type="entry name" value="HAD-SF-IIB"/>
    <property type="match status" value="1"/>
</dbReference>
<evidence type="ECO:0000313" key="1">
    <source>
        <dbReference type="EMBL" id="AXF55913.1"/>
    </source>
</evidence>
<dbReference type="AlphaFoldDB" id="A0A345BY82"/>
<gene>
    <name evidence="1" type="ORF">DT065_07660</name>
</gene>
<sequence length="265" mass="29479">MNIRALFIDMDGTLLTSSNEISQRNAKAINKLSNQGVKVFLATGRQYEITAPYHRLLNLKTPMICLNGASLHDGFTGRVVQMNPVVLDEAHFHQVTNENTCNVVMHTTEGLYCNSTSKVIDEWTRESKIPPRYIGDLRHADYRNVLKYNIMTGYHGSHMSHLFSDEADVIDWKNGFEIVAPGVSKWATIQMLIRAFGIHPEETAAIGDGPNDIQMLRHAGFSAAMANAGQELKAAADVTTGHHEQDGLAEFIEKHLVRSFTATKT</sequence>
<dbReference type="InterPro" id="IPR036412">
    <property type="entry name" value="HAD-like_sf"/>
</dbReference>
<dbReference type="GO" id="GO:0016791">
    <property type="term" value="F:phosphatase activity"/>
    <property type="evidence" value="ECO:0007669"/>
    <property type="project" value="TreeGrafter"/>
</dbReference>
<dbReference type="KEGG" id="rue:DT065_07660"/>
<evidence type="ECO:0000313" key="2">
    <source>
        <dbReference type="Proteomes" id="UP000252100"/>
    </source>
</evidence>
<protein>
    <submittedName>
        <fullName evidence="1">HAD family hydrolase</fullName>
    </submittedName>
</protein>
<dbReference type="PROSITE" id="PS01229">
    <property type="entry name" value="COF_2"/>
    <property type="match status" value="1"/>
</dbReference>
<dbReference type="PROSITE" id="PS01228">
    <property type="entry name" value="COF_1"/>
    <property type="match status" value="1"/>
</dbReference>
<dbReference type="SFLD" id="SFLDS00003">
    <property type="entry name" value="Haloacid_Dehalogenase"/>
    <property type="match status" value="1"/>
</dbReference>
<keyword evidence="2" id="KW-1185">Reference proteome</keyword>
<dbReference type="RefSeq" id="WP_114372225.1">
    <property type="nucleotide sequence ID" value="NZ_CP031092.1"/>
</dbReference>
<reference evidence="1 2" key="1">
    <citation type="journal article" date="2018" name="J. Microbiol.">
        <title>Salicibibacter kimchii gen. nov., sp. nov., a moderately halophilic and alkalitolerant bacterium in the family Bacillaceae, isolated from kimchi.</title>
        <authorList>
            <person name="Jang J.Y."/>
            <person name="Oh Y.J."/>
            <person name="Lim S.K."/>
            <person name="Park H.K."/>
            <person name="Lee C."/>
            <person name="Kim J.Y."/>
            <person name="Lee M.A."/>
            <person name="Choi H.J."/>
        </authorList>
    </citation>
    <scope>NUCLEOTIDE SEQUENCE [LARGE SCALE GENOMIC DNA]</scope>
    <source>
        <strain evidence="1 2">NKC1-1</strain>
    </source>
</reference>
<dbReference type="GO" id="GO:0000287">
    <property type="term" value="F:magnesium ion binding"/>
    <property type="evidence" value="ECO:0007669"/>
    <property type="project" value="TreeGrafter"/>
</dbReference>
<dbReference type="InterPro" id="IPR023214">
    <property type="entry name" value="HAD_sf"/>
</dbReference>
<dbReference type="PANTHER" id="PTHR10000">
    <property type="entry name" value="PHOSPHOSERINE PHOSPHATASE"/>
    <property type="match status" value="1"/>
</dbReference>
<dbReference type="SUPFAM" id="SSF56784">
    <property type="entry name" value="HAD-like"/>
    <property type="match status" value="1"/>
</dbReference>
<dbReference type="GO" id="GO:0005829">
    <property type="term" value="C:cytosol"/>
    <property type="evidence" value="ECO:0007669"/>
    <property type="project" value="TreeGrafter"/>
</dbReference>
<dbReference type="NCBIfam" id="TIGR00099">
    <property type="entry name" value="Cof-subfamily"/>
    <property type="match status" value="1"/>
</dbReference>
<keyword evidence="1" id="KW-0378">Hydrolase</keyword>
<dbReference type="CDD" id="cd07516">
    <property type="entry name" value="HAD_Pase"/>
    <property type="match status" value="1"/>
</dbReference>
<dbReference type="InterPro" id="IPR000150">
    <property type="entry name" value="Cof"/>
</dbReference>
<dbReference type="Gene3D" id="3.30.1240.10">
    <property type="match status" value="1"/>
</dbReference>
<dbReference type="Gene3D" id="3.40.50.1000">
    <property type="entry name" value="HAD superfamily/HAD-like"/>
    <property type="match status" value="1"/>
</dbReference>
<dbReference type="Proteomes" id="UP000252100">
    <property type="component" value="Chromosome"/>
</dbReference>